<dbReference type="GO" id="GO:0003676">
    <property type="term" value="F:nucleic acid binding"/>
    <property type="evidence" value="ECO:0007669"/>
    <property type="project" value="InterPro"/>
</dbReference>
<dbReference type="InterPro" id="IPR002121">
    <property type="entry name" value="HRDC_dom"/>
</dbReference>
<dbReference type="PROSITE" id="PS50965">
    <property type="entry name" value="NERD"/>
    <property type="match status" value="1"/>
</dbReference>
<dbReference type="PROSITE" id="PS50967">
    <property type="entry name" value="HRDC"/>
    <property type="match status" value="2"/>
</dbReference>
<feature type="domain" description="HRDC" evidence="2">
    <location>
        <begin position="266"/>
        <end position="346"/>
    </location>
</feature>
<name>A0A4Y8LPU8_9BACL</name>
<dbReference type="Pfam" id="PF00570">
    <property type="entry name" value="HRDC"/>
    <property type="match status" value="2"/>
</dbReference>
<evidence type="ECO:0000313" key="4">
    <source>
        <dbReference type="Proteomes" id="UP000297776"/>
    </source>
</evidence>
<keyword evidence="3" id="KW-0347">Helicase</keyword>
<dbReference type="EMBL" id="SORX01000001">
    <property type="protein sequence ID" value="TFE04031.1"/>
    <property type="molecule type" value="Genomic_DNA"/>
</dbReference>
<sequence>MSFFKNVLNVFANKQEIKEPEIYKAFNEQSVLISQLTKLADSNDPSIDIKKVKNHLKLFSIGQTGEKSVLFELKHSMLPIVILHDVYIEYGDLSAQLDFVVITHQFVMIIEVKKLFGNIKVTDKGEFQRVITKNNKVVNKEGMYSPINQVERHVAILEKLLKETGKIENCPIHYAVTFANPKTILDVSKNAPPHIQSSVIRHDQIKTFLLNQLEKKPAVSMSDQQVYDIADTLIKRSTEKPFNRADYLTDTPAQNLTSSLPDKMNNTHDVNLKQKLVDFRLKRSRELNIKPYHVFTNKTLDLILEKQPVTIEDLLLIEGIGEKKAGEFGDEILAIIQPQLPEETQVHAPSPKRITNNNNIKSNLIEFRAIRSKELNMKPYYIFTNKTLDAIITEKPMTMKDLLKIEGIGQKKAEEFGEDILKIVKG</sequence>
<evidence type="ECO:0000259" key="1">
    <source>
        <dbReference type="PROSITE" id="PS50965"/>
    </source>
</evidence>
<accession>A0A4Y8LPU8</accession>
<dbReference type="InterPro" id="IPR044876">
    <property type="entry name" value="HRDC_dom_sf"/>
</dbReference>
<dbReference type="GO" id="GO:0000166">
    <property type="term" value="F:nucleotide binding"/>
    <property type="evidence" value="ECO:0007669"/>
    <property type="project" value="InterPro"/>
</dbReference>
<comment type="caution">
    <text evidence="3">The sequence shown here is derived from an EMBL/GenBank/DDBJ whole genome shotgun (WGS) entry which is preliminary data.</text>
</comment>
<feature type="domain" description="HRDC" evidence="2">
    <location>
        <begin position="354"/>
        <end position="426"/>
    </location>
</feature>
<evidence type="ECO:0000259" key="2">
    <source>
        <dbReference type="PROSITE" id="PS50967"/>
    </source>
</evidence>
<proteinExistence type="predicted"/>
<dbReference type="RefSeq" id="WP_134378915.1">
    <property type="nucleotide sequence ID" value="NZ_SORX01000001.1"/>
</dbReference>
<reference evidence="3 4" key="1">
    <citation type="submission" date="2019-03" db="EMBL/GenBank/DDBJ databases">
        <authorList>
            <person name="Yang Y."/>
        </authorList>
    </citation>
    <scope>NUCLEOTIDE SEQUENCE [LARGE SCALE GENOMIC DNA]</scope>
    <source>
        <strain evidence="3 4">ASL-1</strain>
    </source>
</reference>
<keyword evidence="3" id="KW-0547">Nucleotide-binding</keyword>
<evidence type="ECO:0000313" key="3">
    <source>
        <dbReference type="EMBL" id="TFE04031.1"/>
    </source>
</evidence>
<keyword evidence="3" id="KW-0378">Hydrolase</keyword>
<dbReference type="InterPro" id="IPR011528">
    <property type="entry name" value="NERD"/>
</dbReference>
<dbReference type="Proteomes" id="UP000297776">
    <property type="component" value="Unassembled WGS sequence"/>
</dbReference>
<gene>
    <name evidence="3" type="ORF">E2626_01500</name>
</gene>
<dbReference type="OrthoDB" id="9776650at2"/>
<feature type="domain" description="NERD" evidence="1">
    <location>
        <begin position="61"/>
        <end position="180"/>
    </location>
</feature>
<keyword evidence="3" id="KW-0067">ATP-binding</keyword>
<dbReference type="GO" id="GO:0004386">
    <property type="term" value="F:helicase activity"/>
    <property type="evidence" value="ECO:0007669"/>
    <property type="project" value="UniProtKB-KW"/>
</dbReference>
<organism evidence="3 4">
    <name type="scientific">Jeotgalibacillus salarius</name>
    <dbReference type="NCBI Taxonomy" id="546023"/>
    <lineage>
        <taxon>Bacteria</taxon>
        <taxon>Bacillati</taxon>
        <taxon>Bacillota</taxon>
        <taxon>Bacilli</taxon>
        <taxon>Bacillales</taxon>
        <taxon>Caryophanaceae</taxon>
        <taxon>Jeotgalibacillus</taxon>
    </lineage>
</organism>
<keyword evidence="4" id="KW-1185">Reference proteome</keyword>
<dbReference type="InterPro" id="IPR010997">
    <property type="entry name" value="HRDC-like_sf"/>
</dbReference>
<dbReference type="Pfam" id="PF08378">
    <property type="entry name" value="NERD"/>
    <property type="match status" value="1"/>
</dbReference>
<dbReference type="Gene3D" id="1.10.150.80">
    <property type="entry name" value="HRDC domain"/>
    <property type="match status" value="2"/>
</dbReference>
<dbReference type="SUPFAM" id="SSF47819">
    <property type="entry name" value="HRDC-like"/>
    <property type="match status" value="2"/>
</dbReference>
<protein>
    <submittedName>
        <fullName evidence="3">Helicase</fullName>
    </submittedName>
</protein>
<dbReference type="SMART" id="SM00341">
    <property type="entry name" value="HRDC"/>
    <property type="match status" value="2"/>
</dbReference>
<dbReference type="AlphaFoldDB" id="A0A4Y8LPU8"/>